<proteinExistence type="predicted"/>
<evidence type="ECO:0000256" key="3">
    <source>
        <dbReference type="ARBA" id="ARBA00022801"/>
    </source>
</evidence>
<dbReference type="AlphaFoldDB" id="A0A370D7J5"/>
<dbReference type="PANTHER" id="PTHR12302:SF3">
    <property type="entry name" value="SERINE_THREONINE-PROTEIN KINASE 31"/>
    <property type="match status" value="1"/>
</dbReference>
<keyword evidence="2" id="KW-0255">Endonuclease</keyword>
<keyword evidence="1" id="KW-0540">Nuclease</keyword>
<gene>
    <name evidence="6" type="ORF">DIZ78_17905</name>
</gene>
<evidence type="ECO:0000256" key="2">
    <source>
        <dbReference type="ARBA" id="ARBA00022759"/>
    </source>
</evidence>
<dbReference type="Gene3D" id="2.40.50.90">
    <property type="match status" value="1"/>
</dbReference>
<reference evidence="6 7" key="1">
    <citation type="journal article" date="2018" name="ISME J.">
        <title>Endosymbiont genomes yield clues of tubeworm success.</title>
        <authorList>
            <person name="Li Y."/>
            <person name="Liles M.R."/>
            <person name="Halanych K.M."/>
        </authorList>
    </citation>
    <scope>NUCLEOTIDE SEQUENCE [LARGE SCALE GENOMIC DNA]</scope>
    <source>
        <strain evidence="6">A1462</strain>
    </source>
</reference>
<keyword evidence="3" id="KW-0378">Hydrolase</keyword>
<dbReference type="Proteomes" id="UP000254771">
    <property type="component" value="Unassembled WGS sequence"/>
</dbReference>
<dbReference type="PANTHER" id="PTHR12302">
    <property type="entry name" value="EBNA2 BINDING PROTEIN P100"/>
    <property type="match status" value="1"/>
</dbReference>
<dbReference type="InterPro" id="IPR035437">
    <property type="entry name" value="SNase_OB-fold_sf"/>
</dbReference>
<keyword evidence="7" id="KW-1185">Reference proteome</keyword>
<name>A0A370D7J5_9GAMM</name>
<comment type="caution">
    <text evidence="6">The sequence shown here is derived from an EMBL/GenBank/DDBJ whole genome shotgun (WGS) entry which is preliminary data.</text>
</comment>
<protein>
    <submittedName>
        <fullName evidence="6">Nuclease</fullName>
    </submittedName>
</protein>
<dbReference type="EMBL" id="QFXE01000023">
    <property type="protein sequence ID" value="RDH80931.1"/>
    <property type="molecule type" value="Genomic_DNA"/>
</dbReference>
<evidence type="ECO:0000256" key="1">
    <source>
        <dbReference type="ARBA" id="ARBA00022722"/>
    </source>
</evidence>
<dbReference type="SMART" id="SM00318">
    <property type="entry name" value="SNc"/>
    <property type="match status" value="1"/>
</dbReference>
<feature type="signal peptide" evidence="4">
    <location>
        <begin position="1"/>
        <end position="28"/>
    </location>
</feature>
<dbReference type="SUPFAM" id="SSF50199">
    <property type="entry name" value="Staphylococcal nuclease"/>
    <property type="match status" value="1"/>
</dbReference>
<feature type="chain" id="PRO_5016967756" evidence="4">
    <location>
        <begin position="29"/>
        <end position="260"/>
    </location>
</feature>
<dbReference type="GO" id="GO:0016787">
    <property type="term" value="F:hydrolase activity"/>
    <property type="evidence" value="ECO:0007669"/>
    <property type="project" value="UniProtKB-KW"/>
</dbReference>
<dbReference type="PROSITE" id="PS50830">
    <property type="entry name" value="TNASE_3"/>
    <property type="match status" value="1"/>
</dbReference>
<dbReference type="GO" id="GO:0004519">
    <property type="term" value="F:endonuclease activity"/>
    <property type="evidence" value="ECO:0007669"/>
    <property type="project" value="UniProtKB-KW"/>
</dbReference>
<sequence>MTAKRLRSAGPFLLLLFLALLFSSAVDASCPSLRSGELFEVAEVFDGDTLLLSDGRRIRLIGINTPETGWEDKPDEPHAKAAKRRLERLVSDSGKRIRLEKGHQQKDRYRRILVHVYSQNGKNLIEALLQDGAGFQIAFPPNLDHLQCYSAAESRARAAGRGVWASASVADAAGLARSVEGFRLLRGWVEKLQQSRRSLWLKIAGVKLRVDRSDLDHFNEGQLESLVGQRVEVRGWIRSYKGSQRIRIRHPSAIRKLDAM</sequence>
<organism evidence="6 7">
    <name type="scientific">endosymbiont of Escarpia spicata</name>
    <dbReference type="NCBI Taxonomy" id="2200908"/>
    <lineage>
        <taxon>Bacteria</taxon>
        <taxon>Pseudomonadati</taxon>
        <taxon>Pseudomonadota</taxon>
        <taxon>Gammaproteobacteria</taxon>
        <taxon>sulfur-oxidizing symbionts</taxon>
    </lineage>
</organism>
<dbReference type="InterPro" id="IPR016071">
    <property type="entry name" value="Staphylococal_nuclease_OB-fold"/>
</dbReference>
<feature type="domain" description="TNase-like" evidence="5">
    <location>
        <begin position="35"/>
        <end position="166"/>
    </location>
</feature>
<dbReference type="Pfam" id="PF00565">
    <property type="entry name" value="SNase"/>
    <property type="match status" value="1"/>
</dbReference>
<accession>A0A370D7J5</accession>
<evidence type="ECO:0000313" key="6">
    <source>
        <dbReference type="EMBL" id="RDH80931.1"/>
    </source>
</evidence>
<evidence type="ECO:0000256" key="4">
    <source>
        <dbReference type="SAM" id="SignalP"/>
    </source>
</evidence>
<evidence type="ECO:0000313" key="7">
    <source>
        <dbReference type="Proteomes" id="UP000254771"/>
    </source>
</evidence>
<keyword evidence="4" id="KW-0732">Signal</keyword>
<evidence type="ECO:0000259" key="5">
    <source>
        <dbReference type="PROSITE" id="PS50830"/>
    </source>
</evidence>